<evidence type="ECO:0000256" key="4">
    <source>
        <dbReference type="ARBA" id="ARBA00023242"/>
    </source>
</evidence>
<organism evidence="7 8">
    <name type="scientific">Aspergillus flavus</name>
    <dbReference type="NCBI Taxonomy" id="5059"/>
    <lineage>
        <taxon>Eukaryota</taxon>
        <taxon>Fungi</taxon>
        <taxon>Dikarya</taxon>
        <taxon>Ascomycota</taxon>
        <taxon>Pezizomycotina</taxon>
        <taxon>Eurotiomycetes</taxon>
        <taxon>Eurotiomycetidae</taxon>
        <taxon>Eurotiales</taxon>
        <taxon>Aspergillaceae</taxon>
        <taxon>Aspergillus</taxon>
        <taxon>Aspergillus subgen. Circumdati</taxon>
    </lineage>
</organism>
<dbReference type="PROSITE" id="PS00463">
    <property type="entry name" value="ZN2_CY6_FUNGAL_1"/>
    <property type="match status" value="1"/>
</dbReference>
<dbReference type="PANTHER" id="PTHR47785">
    <property type="entry name" value="ZN(II)2CYS6 TRANSCRIPTION FACTOR (EUROFUNG)-RELATED-RELATED"/>
    <property type="match status" value="1"/>
</dbReference>
<dbReference type="GO" id="GO:0009893">
    <property type="term" value="P:positive regulation of metabolic process"/>
    <property type="evidence" value="ECO:0007669"/>
    <property type="project" value="UniProtKB-ARBA"/>
</dbReference>
<dbReference type="SMART" id="SM00066">
    <property type="entry name" value="GAL4"/>
    <property type="match status" value="1"/>
</dbReference>
<keyword evidence="1" id="KW-0805">Transcription regulation</keyword>
<dbReference type="PANTHER" id="PTHR47785:SF4">
    <property type="entry name" value="ZN(II)2CYS6 TRANSCRIPTION FACTOR (EUROFUNG)"/>
    <property type="match status" value="1"/>
</dbReference>
<dbReference type="CDD" id="cd00067">
    <property type="entry name" value="GAL4"/>
    <property type="match status" value="1"/>
</dbReference>
<keyword evidence="4" id="KW-0539">Nucleus</keyword>
<dbReference type="InterPro" id="IPR053181">
    <property type="entry name" value="EcdB-like_regulator"/>
</dbReference>
<dbReference type="GO" id="GO:0008270">
    <property type="term" value="F:zinc ion binding"/>
    <property type="evidence" value="ECO:0007669"/>
    <property type="project" value="InterPro"/>
</dbReference>
<gene>
    <name evidence="7" type="ORF">CA14_003108</name>
</gene>
<feature type="compositionally biased region" description="Low complexity" evidence="5">
    <location>
        <begin position="590"/>
        <end position="608"/>
    </location>
</feature>
<evidence type="ECO:0000256" key="2">
    <source>
        <dbReference type="ARBA" id="ARBA00023125"/>
    </source>
</evidence>
<dbReference type="SUPFAM" id="SSF57701">
    <property type="entry name" value="Zn2/Cys6 DNA-binding domain"/>
    <property type="match status" value="1"/>
</dbReference>
<dbReference type="Proteomes" id="UP000275480">
    <property type="component" value="Unassembled WGS sequence"/>
</dbReference>
<keyword evidence="2" id="KW-0238">DNA-binding</keyword>
<dbReference type="CDD" id="cd22541">
    <property type="entry name" value="SP5_N"/>
    <property type="match status" value="1"/>
</dbReference>
<sequence>MGTPAFPQPTRHMHIVPSSNFHVASHLTETDNSQWRHYPYNEGNSAGKRRVCVVLPSPIPHGDPAMANCKLPLPLDDPCDRQGDSHSQRHAPMEAHQPFRGPMNEKPFDPARHAALPEYQPQVYFPQEPRSNSDAPAPLRPHSKPPAPCSTLVIPTSHALASYDSGSYQSQTYGTRQRKGARAQQACDNCRTRKAKCDEGRPSCSHCKDNRLGCVYREFLHPKYDKGTQLLLDQIQSLEKEVMSKFDHLDQWNTEYGSQFSIVQAKIQESSAPKAPRTSIAPESKNDSLDMLQRLKAKDDNIATAQKQLPEWSGAATDQHIRPGKDDELSIPVEHTTAAHKLLLWPSIQNLLLPRRYDDDYITKLEEQRGLICVYGRGEGDETSEDNSPSAAPTNSSTGCDEDEPYYVAASPGDPWGVEAKQEQVKLANKGIDEKGILTINADDVHCYHRSYMKHIHQLHPFLGHGFLENMINRFIRINCPQTCFAANSEVPNKHANKFPRGRKRKHLYEDFKGTGCDVQFHAGQESYQRIEYSVHNAIVLLVLALGSICEANPVPGPVTDYTVDFRQEMIPGPAGSDYGPHPQGSNYVTLPPLTGGRRTGTGKLPRPQDNQNLKNIDVIPGLAFYAYATQILGSIQGSNGLLHIQAALLAGLYTGQLAHPSQSHGWFHQASRACEVQIRSKRYRQMPDGPVKDLYDFAYWTCLQLGSEIPAELDLPASGISRLQDFISLPKGRFTLNLPNEISAPSTMIMFFYSAQIYLRKILNCVLTDLHKADKQNITHWSLHIQEALNTNLESWRNSLPPAMKWKDTDPPSKNINVARMRAMYYDARYIIHRPLLYYALHHYRRIDLYTPPDSLPLEDTAIIISKRQELNSSLNYNQRAADLTQLSSDRDPLSRFTGIAHRNLPAKLQDACKVCIDSAMLSTVAFDGIEGRPVVTNIFGTAHTYVNITYKLLSSFLVYLPTKTMECCLIKSTFFAVLTFVVDSSTRYTSHISYTVISRTLEDKYHRLRGGFRGIKATNARPIALDIMRNSNATNSQKTGDVIKSERVRRFRVQKSDSFA</sequence>
<feature type="region of interest" description="Disordered" evidence="5">
    <location>
        <begin position="573"/>
        <end position="612"/>
    </location>
</feature>
<feature type="compositionally biased region" description="Polar residues" evidence="5">
    <location>
        <begin position="386"/>
        <end position="399"/>
    </location>
</feature>
<evidence type="ECO:0000256" key="5">
    <source>
        <dbReference type="SAM" id="MobiDB-lite"/>
    </source>
</evidence>
<evidence type="ECO:0000256" key="1">
    <source>
        <dbReference type="ARBA" id="ARBA00023015"/>
    </source>
</evidence>
<comment type="caution">
    <text evidence="7">The sequence shown here is derived from an EMBL/GenBank/DDBJ whole genome shotgun (WGS) entry which is preliminary data.</text>
</comment>
<feature type="domain" description="Zn(2)-C6 fungal-type" evidence="6">
    <location>
        <begin position="186"/>
        <end position="216"/>
    </location>
</feature>
<dbReference type="EMBL" id="QQZZ01000104">
    <property type="protein sequence ID" value="RMZ42191.1"/>
    <property type="molecule type" value="Genomic_DNA"/>
</dbReference>
<dbReference type="GO" id="GO:0003677">
    <property type="term" value="F:DNA binding"/>
    <property type="evidence" value="ECO:0007669"/>
    <property type="project" value="UniProtKB-KW"/>
</dbReference>
<reference evidence="7 8" key="1">
    <citation type="submission" date="2018-07" db="EMBL/GenBank/DDBJ databases">
        <title>Identification of spontaneous genetic mutation associated with occurrence of a yellow conidial color mutant of Aspergillus flavus.</title>
        <authorList>
            <person name="Chang P.-K."/>
            <person name="Mack B.M."/>
            <person name="Scharfenstein L."/>
            <person name="Gilbert M.K."/>
        </authorList>
    </citation>
    <scope>NUCLEOTIDE SEQUENCE [LARGE SCALE GENOMIC DNA]</scope>
    <source>
        <strain evidence="7 8">CA14</strain>
    </source>
</reference>
<feature type="region of interest" description="Disordered" evidence="5">
    <location>
        <begin position="268"/>
        <end position="288"/>
    </location>
</feature>
<dbReference type="PROSITE" id="PS50048">
    <property type="entry name" value="ZN2_CY6_FUNGAL_2"/>
    <property type="match status" value="1"/>
</dbReference>
<feature type="region of interest" description="Disordered" evidence="5">
    <location>
        <begin position="377"/>
        <end position="404"/>
    </location>
</feature>
<evidence type="ECO:0000259" key="6">
    <source>
        <dbReference type="PROSITE" id="PS50048"/>
    </source>
</evidence>
<accession>A0AB74C7Y6</accession>
<evidence type="ECO:0000313" key="7">
    <source>
        <dbReference type="EMBL" id="RMZ42191.1"/>
    </source>
</evidence>
<feature type="region of interest" description="Disordered" evidence="5">
    <location>
        <begin position="125"/>
        <end position="148"/>
    </location>
</feature>
<dbReference type="Gene3D" id="4.10.240.10">
    <property type="entry name" value="Zn(2)-C6 fungal-type DNA-binding domain"/>
    <property type="match status" value="1"/>
</dbReference>
<protein>
    <recommendedName>
        <fullName evidence="6">Zn(2)-C6 fungal-type domain-containing protein</fullName>
    </recommendedName>
</protein>
<dbReference type="GO" id="GO:0000981">
    <property type="term" value="F:DNA-binding transcription factor activity, RNA polymerase II-specific"/>
    <property type="evidence" value="ECO:0007669"/>
    <property type="project" value="InterPro"/>
</dbReference>
<dbReference type="CDD" id="cd12148">
    <property type="entry name" value="fungal_TF_MHR"/>
    <property type="match status" value="1"/>
</dbReference>
<dbReference type="InterPro" id="IPR001138">
    <property type="entry name" value="Zn2Cys6_DnaBD"/>
</dbReference>
<evidence type="ECO:0000256" key="3">
    <source>
        <dbReference type="ARBA" id="ARBA00023163"/>
    </source>
</evidence>
<feature type="compositionally biased region" description="Basic and acidic residues" evidence="5">
    <location>
        <begin position="78"/>
        <end position="93"/>
    </location>
</feature>
<evidence type="ECO:0000313" key="8">
    <source>
        <dbReference type="Proteomes" id="UP000275480"/>
    </source>
</evidence>
<dbReference type="Pfam" id="PF00172">
    <property type="entry name" value="Zn_clus"/>
    <property type="match status" value="1"/>
</dbReference>
<feature type="region of interest" description="Disordered" evidence="5">
    <location>
        <begin position="78"/>
        <end position="110"/>
    </location>
</feature>
<proteinExistence type="predicted"/>
<keyword evidence="3" id="KW-0804">Transcription</keyword>
<name>A0AB74C7Y6_ASPFL</name>
<dbReference type="InterPro" id="IPR036864">
    <property type="entry name" value="Zn2-C6_fun-type_DNA-bd_sf"/>
</dbReference>
<dbReference type="AlphaFoldDB" id="A0AB74C7Y6"/>